<feature type="transmembrane region" description="Helical" evidence="7">
    <location>
        <begin position="367"/>
        <end position="387"/>
    </location>
</feature>
<evidence type="ECO:0000256" key="6">
    <source>
        <dbReference type="ARBA" id="ARBA00038076"/>
    </source>
</evidence>
<accession>A0A7S7NL27</accession>
<gene>
    <name evidence="10" type="ORF">IRI77_22600</name>
</gene>
<dbReference type="InterPro" id="IPR050250">
    <property type="entry name" value="Macrolide_Exporter_MacB"/>
</dbReference>
<comment type="subcellular location">
    <subcellularLocation>
        <location evidence="1">Cell membrane</location>
        <topology evidence="1">Multi-pass membrane protein</topology>
    </subcellularLocation>
</comment>
<evidence type="ECO:0000256" key="7">
    <source>
        <dbReference type="SAM" id="Phobius"/>
    </source>
</evidence>
<dbReference type="PANTHER" id="PTHR30572">
    <property type="entry name" value="MEMBRANE COMPONENT OF TRANSPORTER-RELATED"/>
    <property type="match status" value="1"/>
</dbReference>
<evidence type="ECO:0000256" key="5">
    <source>
        <dbReference type="ARBA" id="ARBA00023136"/>
    </source>
</evidence>
<proteinExistence type="inferred from homology"/>
<feature type="domain" description="ABC3 transporter permease C-terminal" evidence="8">
    <location>
        <begin position="284"/>
        <end position="397"/>
    </location>
</feature>
<keyword evidence="11" id="KW-1185">Reference proteome</keyword>
<reference evidence="10 11" key="1">
    <citation type="submission" date="2020-10" db="EMBL/GenBank/DDBJ databases">
        <title>Complete genome sequence of Paludibaculum fermentans P105T, a facultatively anaerobic acidobacterium capable of dissimilatory Fe(III) reduction.</title>
        <authorList>
            <person name="Dedysh S.N."/>
            <person name="Beletsky A.V."/>
            <person name="Kulichevskaya I.S."/>
            <person name="Mardanov A.V."/>
            <person name="Ravin N.V."/>
        </authorList>
    </citation>
    <scope>NUCLEOTIDE SEQUENCE [LARGE SCALE GENOMIC DNA]</scope>
    <source>
        <strain evidence="10 11">P105</strain>
    </source>
</reference>
<evidence type="ECO:0000259" key="8">
    <source>
        <dbReference type="Pfam" id="PF02687"/>
    </source>
</evidence>
<dbReference type="KEGG" id="pfer:IRI77_22600"/>
<dbReference type="Pfam" id="PF12704">
    <property type="entry name" value="MacB_PCD"/>
    <property type="match status" value="1"/>
</dbReference>
<dbReference type="EMBL" id="CP063849">
    <property type="protein sequence ID" value="QOY85606.1"/>
    <property type="molecule type" value="Genomic_DNA"/>
</dbReference>
<feature type="transmembrane region" description="Helical" evidence="7">
    <location>
        <begin position="21"/>
        <end position="40"/>
    </location>
</feature>
<dbReference type="Proteomes" id="UP000593892">
    <property type="component" value="Chromosome"/>
</dbReference>
<keyword evidence="4 7" id="KW-1133">Transmembrane helix</keyword>
<dbReference type="Pfam" id="PF02687">
    <property type="entry name" value="FtsX"/>
    <property type="match status" value="1"/>
</dbReference>
<dbReference type="InterPro" id="IPR025857">
    <property type="entry name" value="MacB_PCD"/>
</dbReference>
<dbReference type="AlphaFoldDB" id="A0A7S7NL27"/>
<keyword evidence="5 7" id="KW-0472">Membrane</keyword>
<protein>
    <submittedName>
        <fullName evidence="10">ABC transporter permease</fullName>
    </submittedName>
</protein>
<feature type="transmembrane region" description="Helical" evidence="7">
    <location>
        <begin position="329"/>
        <end position="355"/>
    </location>
</feature>
<dbReference type="GO" id="GO:0022857">
    <property type="term" value="F:transmembrane transporter activity"/>
    <property type="evidence" value="ECO:0007669"/>
    <property type="project" value="TreeGrafter"/>
</dbReference>
<evidence type="ECO:0000256" key="1">
    <source>
        <dbReference type="ARBA" id="ARBA00004651"/>
    </source>
</evidence>
<keyword evidence="2" id="KW-1003">Cell membrane</keyword>
<comment type="similarity">
    <text evidence="6">Belongs to the ABC-4 integral membrane protein family.</text>
</comment>
<dbReference type="RefSeq" id="WP_194447276.1">
    <property type="nucleotide sequence ID" value="NZ_CP063849.1"/>
</dbReference>
<dbReference type="GO" id="GO:0005886">
    <property type="term" value="C:plasma membrane"/>
    <property type="evidence" value="ECO:0007669"/>
    <property type="project" value="UniProtKB-SubCell"/>
</dbReference>
<feature type="domain" description="MacB-like periplasmic core" evidence="9">
    <location>
        <begin position="20"/>
        <end position="243"/>
    </location>
</feature>
<name>A0A7S7NL27_PALFE</name>
<evidence type="ECO:0000259" key="9">
    <source>
        <dbReference type="Pfam" id="PF12704"/>
    </source>
</evidence>
<keyword evidence="3 7" id="KW-0812">Transmembrane</keyword>
<evidence type="ECO:0000256" key="2">
    <source>
        <dbReference type="ARBA" id="ARBA00022475"/>
    </source>
</evidence>
<organism evidence="10 11">
    <name type="scientific">Paludibaculum fermentans</name>
    <dbReference type="NCBI Taxonomy" id="1473598"/>
    <lineage>
        <taxon>Bacteria</taxon>
        <taxon>Pseudomonadati</taxon>
        <taxon>Acidobacteriota</taxon>
        <taxon>Terriglobia</taxon>
        <taxon>Bryobacterales</taxon>
        <taxon>Bryobacteraceae</taxon>
        <taxon>Paludibaculum</taxon>
    </lineage>
</organism>
<evidence type="ECO:0000256" key="3">
    <source>
        <dbReference type="ARBA" id="ARBA00022692"/>
    </source>
</evidence>
<evidence type="ECO:0000313" key="11">
    <source>
        <dbReference type="Proteomes" id="UP000593892"/>
    </source>
</evidence>
<dbReference type="PANTHER" id="PTHR30572:SF4">
    <property type="entry name" value="ABC TRANSPORTER PERMEASE YTRF"/>
    <property type="match status" value="1"/>
</dbReference>
<feature type="transmembrane region" description="Helical" evidence="7">
    <location>
        <begin position="277"/>
        <end position="302"/>
    </location>
</feature>
<evidence type="ECO:0000256" key="4">
    <source>
        <dbReference type="ARBA" id="ARBA00022989"/>
    </source>
</evidence>
<sequence>MLWDAILLALSAIRRNVMRSTLTVLGIVIGVAAVIIMVTLGNGATARVTSEISSLGANMLMVMPGQERRGMGGGMREEAKLFEAADVEALRDEVPGVTAVAPTASKSMQVIYGNTNWSTTVNGVDNAFFKVRNWTLAGGREFSAAELSSGGAACILGATVRKQLFGTRDPIGINVRLQAISCQVVAVLESKGQSGMGMDQDDLVLTPLRTFQRRISGTRYISSLLVGMRPGSISSAVVADVQRLLRQRRKIQPHQEDDFMVRDPQELISTLTGTTQLLTMLLGAVAAVSLLVGGIGIMNIMLVSVTERTREIGVRLAIGAFENDVMTQFLVEAVVLSSLGGAMGLALGLLVSVAGAKALEVPFQPDMRIATIAFIFSAMVGVLFGFVPARKAAQLDPIEALRHE</sequence>
<dbReference type="InterPro" id="IPR003838">
    <property type="entry name" value="ABC3_permease_C"/>
</dbReference>
<evidence type="ECO:0000313" key="10">
    <source>
        <dbReference type="EMBL" id="QOY85606.1"/>
    </source>
</evidence>